<dbReference type="PROSITE" id="PS51257">
    <property type="entry name" value="PROKAR_LIPOPROTEIN"/>
    <property type="match status" value="1"/>
</dbReference>
<feature type="signal peptide" evidence="2">
    <location>
        <begin position="1"/>
        <end position="22"/>
    </location>
</feature>
<evidence type="ECO:0008006" key="5">
    <source>
        <dbReference type="Google" id="ProtNLM"/>
    </source>
</evidence>
<keyword evidence="4" id="KW-1185">Reference proteome</keyword>
<evidence type="ECO:0000313" key="4">
    <source>
        <dbReference type="Proteomes" id="UP000676565"/>
    </source>
</evidence>
<dbReference type="Proteomes" id="UP000676565">
    <property type="component" value="Unassembled WGS sequence"/>
</dbReference>
<organism evidence="3 4">
    <name type="scientific">Gemmata palustris</name>
    <dbReference type="NCBI Taxonomy" id="2822762"/>
    <lineage>
        <taxon>Bacteria</taxon>
        <taxon>Pseudomonadati</taxon>
        <taxon>Planctomycetota</taxon>
        <taxon>Planctomycetia</taxon>
        <taxon>Gemmatales</taxon>
        <taxon>Gemmataceae</taxon>
        <taxon>Gemmata</taxon>
    </lineage>
</organism>
<protein>
    <recommendedName>
        <fullName evidence="5">DUF4369 domain-containing protein</fullName>
    </recommendedName>
</protein>
<gene>
    <name evidence="3" type="ORF">J8F10_15280</name>
</gene>
<evidence type="ECO:0000256" key="2">
    <source>
        <dbReference type="SAM" id="SignalP"/>
    </source>
</evidence>
<reference evidence="3 4" key="1">
    <citation type="submission" date="2021-04" db="EMBL/GenBank/DDBJ databases">
        <authorList>
            <person name="Ivanova A."/>
        </authorList>
    </citation>
    <scope>NUCLEOTIDE SEQUENCE [LARGE SCALE GENOMIC DNA]</scope>
    <source>
        <strain evidence="3 4">G18</strain>
    </source>
</reference>
<name>A0ABS5BSD4_9BACT</name>
<evidence type="ECO:0000256" key="1">
    <source>
        <dbReference type="SAM" id="MobiDB-lite"/>
    </source>
</evidence>
<sequence>MPLRLTRFVLFLLAVCACSTLGCSGKKTATVKGTVKYKNELLKSGTVKFFGANDATSSCTILGDGTFTCEGVPMGEVRVTVEQITGGLPGGLKDAGKSGLFIPGQDKKSTGGGPPPKLAVPEGASTIGSSANLPATLKNPDTSGLKYTIDVQIKDIEIIIP</sequence>
<dbReference type="EMBL" id="JAGKQQ010000001">
    <property type="protein sequence ID" value="MBP3956635.1"/>
    <property type="molecule type" value="Genomic_DNA"/>
</dbReference>
<feature type="region of interest" description="Disordered" evidence="1">
    <location>
        <begin position="103"/>
        <end position="125"/>
    </location>
</feature>
<accession>A0ABS5BSD4</accession>
<dbReference type="RefSeq" id="WP_210654939.1">
    <property type="nucleotide sequence ID" value="NZ_JAGKQQ010000001.1"/>
</dbReference>
<feature type="chain" id="PRO_5046309405" description="DUF4369 domain-containing protein" evidence="2">
    <location>
        <begin position="23"/>
        <end position="161"/>
    </location>
</feature>
<comment type="caution">
    <text evidence="3">The sequence shown here is derived from an EMBL/GenBank/DDBJ whole genome shotgun (WGS) entry which is preliminary data.</text>
</comment>
<evidence type="ECO:0000313" key="3">
    <source>
        <dbReference type="EMBL" id="MBP3956635.1"/>
    </source>
</evidence>
<proteinExistence type="predicted"/>
<keyword evidence="2" id="KW-0732">Signal</keyword>